<evidence type="ECO:0000256" key="1">
    <source>
        <dbReference type="SAM" id="Phobius"/>
    </source>
</evidence>
<accession>A0A172TYE7</accession>
<dbReference type="EMBL" id="CP011390">
    <property type="protein sequence ID" value="ANE52119.1"/>
    <property type="molecule type" value="Genomic_DNA"/>
</dbReference>
<sequence length="109" mass="12250">MPLLLLGVRSNVEWIQDIANVPIVGKAFLFLLIFIPAVLLSFLAHTVIPGLHDDEGFTKAMLLLLPSCNLFMWQIRIRLYCFLLPSWIFFGVIAIIKTILLIAGIDNGQ</sequence>
<dbReference type="RefSeq" id="WP_066406286.1">
    <property type="nucleotide sequence ID" value="NZ_CP011390.1"/>
</dbReference>
<keyword evidence="3" id="KW-1185">Reference proteome</keyword>
<feature type="transmembrane region" description="Helical" evidence="1">
    <location>
        <begin position="80"/>
        <end position="105"/>
    </location>
</feature>
<protein>
    <submittedName>
        <fullName evidence="2">Uncharacterized protein</fullName>
    </submittedName>
</protein>
<dbReference type="AlphaFoldDB" id="A0A172TYE7"/>
<gene>
    <name evidence="2" type="ORF">SY85_18085</name>
</gene>
<keyword evidence="1" id="KW-0472">Membrane</keyword>
<reference evidence="3" key="1">
    <citation type="submission" date="2015-01" db="EMBL/GenBank/DDBJ databases">
        <title>Flavisolibacter sp./LCS9/ whole genome sequencing.</title>
        <authorList>
            <person name="Kim M.K."/>
            <person name="Srinivasan S."/>
            <person name="Lee J.-J."/>
        </authorList>
    </citation>
    <scope>NUCLEOTIDE SEQUENCE [LARGE SCALE GENOMIC DNA]</scope>
    <source>
        <strain evidence="3">LCS9</strain>
    </source>
</reference>
<reference evidence="2 3" key="2">
    <citation type="journal article" date="2016" name="Int. J. Syst. Evol. Microbiol.">
        <title>Flavisolibacter tropicus sp. nov., isolated from tropical soil.</title>
        <authorList>
            <person name="Lee J.J."/>
            <person name="Kang M.S."/>
            <person name="Kim G.S."/>
            <person name="Lee C.S."/>
            <person name="Lim S."/>
            <person name="Lee J."/>
            <person name="Roh S.H."/>
            <person name="Kang H."/>
            <person name="Ha J.M."/>
            <person name="Bae S."/>
            <person name="Jung H.Y."/>
            <person name="Kim M.K."/>
        </authorList>
    </citation>
    <scope>NUCLEOTIDE SEQUENCE [LARGE SCALE GENOMIC DNA]</scope>
    <source>
        <strain evidence="2 3">LCS9</strain>
    </source>
</reference>
<name>A0A172TYE7_9BACT</name>
<evidence type="ECO:0000313" key="2">
    <source>
        <dbReference type="EMBL" id="ANE52119.1"/>
    </source>
</evidence>
<keyword evidence="1" id="KW-0812">Transmembrane</keyword>
<dbReference type="KEGG" id="fla:SY85_18085"/>
<organism evidence="2 3">
    <name type="scientific">Flavisolibacter tropicus</name>
    <dbReference type="NCBI Taxonomy" id="1492898"/>
    <lineage>
        <taxon>Bacteria</taxon>
        <taxon>Pseudomonadati</taxon>
        <taxon>Bacteroidota</taxon>
        <taxon>Chitinophagia</taxon>
        <taxon>Chitinophagales</taxon>
        <taxon>Chitinophagaceae</taxon>
        <taxon>Flavisolibacter</taxon>
    </lineage>
</organism>
<feature type="transmembrane region" description="Helical" evidence="1">
    <location>
        <begin position="21"/>
        <end position="44"/>
    </location>
</feature>
<proteinExistence type="predicted"/>
<evidence type="ECO:0000313" key="3">
    <source>
        <dbReference type="Proteomes" id="UP000077177"/>
    </source>
</evidence>
<keyword evidence="1" id="KW-1133">Transmembrane helix</keyword>
<dbReference type="Proteomes" id="UP000077177">
    <property type="component" value="Chromosome"/>
</dbReference>